<dbReference type="CDD" id="cd07302">
    <property type="entry name" value="CHD"/>
    <property type="match status" value="1"/>
</dbReference>
<evidence type="ECO:0000313" key="7">
    <source>
        <dbReference type="EMBL" id="QIZ71551.1"/>
    </source>
</evidence>
<feature type="transmembrane region" description="Helical" evidence="3">
    <location>
        <begin position="383"/>
        <end position="406"/>
    </location>
</feature>
<organism evidence="7 8">
    <name type="scientific">Oxynema aestuarii AP17</name>
    <dbReference type="NCBI Taxonomy" id="2064643"/>
    <lineage>
        <taxon>Bacteria</taxon>
        <taxon>Bacillati</taxon>
        <taxon>Cyanobacteriota</taxon>
        <taxon>Cyanophyceae</taxon>
        <taxon>Oscillatoriophycideae</taxon>
        <taxon>Oscillatoriales</taxon>
        <taxon>Oscillatoriaceae</taxon>
        <taxon>Oxynema</taxon>
        <taxon>Oxynema aestuarii</taxon>
    </lineage>
</organism>
<sequence>MWPKLKPRSWQWRGILISAPSVAALVIGVHTAGLFQLLEWMALDSFFRWRPLEAPDPRIVVVTIDEADITYAGQWPIPDAVLAQLLENLNSYRPRAIGMDLYRDLPVPPGHDRLVEVLEAMPNLIGVEKVAGDRVGPPAILAEQGQVGLADLVLDADGKVRRGLLSVKPDDGETKLGLATRVSLMYLEAEGIALELADPEKMHLKLGKALFVPFAENDGSYVRADAGGYQILLNYRGPQTNFTTVSMTDILEKRADPEILRDRLVLIGATGQSLNDLFFTPYTNSLWGVPKRMPGVVIHANLASQILAGALDGRPFLQVWNDPAEWLWTLAWSFVGASGGWGFLQSNCFKNNLFFRGVVLGGGILVGCAIAVGSSYFAFLHSWWIPTVPPVLALSGSAIAIAGYHSRTLQRQSDRRLAKFLEAMPIAVAVLDRDGKPYYANQTAQALLGKGAIGHVTIEQLSEFYNYYRAGTDTLYPWNELPIVRALYGESIAAEDIEIRTDDRVTPISAMGMPIFDEDNQVAYALVTFQDITERRQAEAEREQFTKELFDLNQNLEKALDAELELTDAYGRFVPHQFLYFLGYESITDVKLGEAVQKEMSILFTDIRNFTTLSESMNPEDNFKFINAFLSRMEPAIAENNGFIDKYIGDAIMALFSGSADESVRAAISMLQRLQEYNLTRGRPGRPKIQIGIGINTGSLMLGTVGGSNRMDGTVIGDAVNLAARIESLTKDYGVALLISNQTFVALDNPSEYHVRLIDRVRVKGKSQLVTVYEVFDADAPDIKQGKLETKTIFEQALLLYNLGSYLEAAHLFQNCLNVNHQDNVARIYLKRCHCAESQSSVS</sequence>
<reference evidence="7 8" key="1">
    <citation type="submission" date="2020-04" db="EMBL/GenBank/DDBJ databases">
        <authorList>
            <person name="Basu S."/>
            <person name="Maruthanayagam V."/>
            <person name="Chakraborty S."/>
            <person name="Pramanik A."/>
            <person name="Mukherjee J."/>
            <person name="Brink B."/>
        </authorList>
    </citation>
    <scope>NUCLEOTIDE SEQUENCE [LARGE SCALE GENOMIC DNA]</scope>
    <source>
        <strain evidence="7 8">AP17</strain>
    </source>
</reference>
<feature type="domain" description="Guanylate cyclase" evidence="6">
    <location>
        <begin position="601"/>
        <end position="727"/>
    </location>
</feature>
<feature type="domain" description="PAC" evidence="5">
    <location>
        <begin position="492"/>
        <end position="544"/>
    </location>
</feature>
<keyword evidence="2" id="KW-0175">Coiled coil</keyword>
<dbReference type="GO" id="GO:0006171">
    <property type="term" value="P:cAMP biosynthetic process"/>
    <property type="evidence" value="ECO:0007669"/>
    <property type="project" value="TreeGrafter"/>
</dbReference>
<dbReference type="Proteomes" id="UP000500857">
    <property type="component" value="Chromosome"/>
</dbReference>
<dbReference type="PANTHER" id="PTHR43081:SF1">
    <property type="entry name" value="ADENYLATE CYCLASE, TERMINAL-DIFFERENTIATION SPECIFIC"/>
    <property type="match status" value="1"/>
</dbReference>
<name>A0A6H1TY90_9CYAN</name>
<dbReference type="InterPro" id="IPR035965">
    <property type="entry name" value="PAS-like_dom_sf"/>
</dbReference>
<dbReference type="SMART" id="SM01080">
    <property type="entry name" value="CHASE2"/>
    <property type="match status" value="1"/>
</dbReference>
<dbReference type="PROSITE" id="PS50112">
    <property type="entry name" value="PAS"/>
    <property type="match status" value="1"/>
</dbReference>
<dbReference type="InterPro" id="IPR001054">
    <property type="entry name" value="A/G_cyclase"/>
</dbReference>
<protein>
    <submittedName>
        <fullName evidence="7">CHASE2 domain-containing protein</fullName>
    </submittedName>
</protein>
<comment type="similarity">
    <text evidence="1">Belongs to the adenylyl cyclase class-3 family.</text>
</comment>
<dbReference type="Pfam" id="PF05226">
    <property type="entry name" value="CHASE2"/>
    <property type="match status" value="1"/>
</dbReference>
<dbReference type="InterPro" id="IPR000014">
    <property type="entry name" value="PAS"/>
</dbReference>
<evidence type="ECO:0000256" key="1">
    <source>
        <dbReference type="ARBA" id="ARBA00005381"/>
    </source>
</evidence>
<dbReference type="Pfam" id="PF08448">
    <property type="entry name" value="PAS_4"/>
    <property type="match status" value="1"/>
</dbReference>
<dbReference type="GO" id="GO:0035556">
    <property type="term" value="P:intracellular signal transduction"/>
    <property type="evidence" value="ECO:0007669"/>
    <property type="project" value="InterPro"/>
</dbReference>
<evidence type="ECO:0000259" key="5">
    <source>
        <dbReference type="PROSITE" id="PS50113"/>
    </source>
</evidence>
<gene>
    <name evidence="7" type="ORF">HCG48_13950</name>
</gene>
<dbReference type="KEGG" id="oxy:HCG48_13950"/>
<dbReference type="GO" id="GO:0004016">
    <property type="term" value="F:adenylate cyclase activity"/>
    <property type="evidence" value="ECO:0007669"/>
    <property type="project" value="UniProtKB-ARBA"/>
</dbReference>
<dbReference type="Gene3D" id="3.30.450.20">
    <property type="entry name" value="PAS domain"/>
    <property type="match status" value="1"/>
</dbReference>
<proteinExistence type="inferred from homology"/>
<dbReference type="AlphaFoldDB" id="A0A6H1TY90"/>
<dbReference type="Pfam" id="PF00211">
    <property type="entry name" value="Guanylate_cyc"/>
    <property type="match status" value="1"/>
</dbReference>
<feature type="transmembrane region" description="Helical" evidence="3">
    <location>
        <begin position="353"/>
        <end position="377"/>
    </location>
</feature>
<dbReference type="EMBL" id="CP051167">
    <property type="protein sequence ID" value="QIZ71551.1"/>
    <property type="molecule type" value="Genomic_DNA"/>
</dbReference>
<dbReference type="InterPro" id="IPR000700">
    <property type="entry name" value="PAS-assoc_C"/>
</dbReference>
<feature type="domain" description="PAS" evidence="4">
    <location>
        <begin position="413"/>
        <end position="449"/>
    </location>
</feature>
<dbReference type="RefSeq" id="WP_168569703.1">
    <property type="nucleotide sequence ID" value="NZ_CP051167.1"/>
</dbReference>
<evidence type="ECO:0000313" key="8">
    <source>
        <dbReference type="Proteomes" id="UP000500857"/>
    </source>
</evidence>
<feature type="transmembrane region" description="Helical" evidence="3">
    <location>
        <begin position="326"/>
        <end position="344"/>
    </location>
</feature>
<evidence type="ECO:0000256" key="3">
    <source>
        <dbReference type="SAM" id="Phobius"/>
    </source>
</evidence>
<evidence type="ECO:0000256" key="2">
    <source>
        <dbReference type="SAM" id="Coils"/>
    </source>
</evidence>
<dbReference type="PROSITE" id="PS50125">
    <property type="entry name" value="GUANYLATE_CYCLASE_2"/>
    <property type="match status" value="1"/>
</dbReference>
<dbReference type="PROSITE" id="PS50113">
    <property type="entry name" value="PAC"/>
    <property type="match status" value="1"/>
</dbReference>
<evidence type="ECO:0000259" key="6">
    <source>
        <dbReference type="PROSITE" id="PS50125"/>
    </source>
</evidence>
<keyword evidence="3" id="KW-1133">Transmembrane helix</keyword>
<dbReference type="Gene3D" id="3.30.70.1230">
    <property type="entry name" value="Nucleotide cyclase"/>
    <property type="match status" value="1"/>
</dbReference>
<keyword evidence="8" id="KW-1185">Reference proteome</keyword>
<feature type="coiled-coil region" evidence="2">
    <location>
        <begin position="535"/>
        <end position="562"/>
    </location>
</feature>
<dbReference type="SUPFAM" id="SSF55073">
    <property type="entry name" value="Nucleotide cyclase"/>
    <property type="match status" value="1"/>
</dbReference>
<dbReference type="SUPFAM" id="SSF55785">
    <property type="entry name" value="PYP-like sensor domain (PAS domain)"/>
    <property type="match status" value="1"/>
</dbReference>
<dbReference type="PANTHER" id="PTHR43081">
    <property type="entry name" value="ADENYLATE CYCLASE, TERMINAL-DIFFERENTIATION SPECIFIC-RELATED"/>
    <property type="match status" value="1"/>
</dbReference>
<dbReference type="InterPro" id="IPR007890">
    <property type="entry name" value="CHASE2"/>
</dbReference>
<dbReference type="SMART" id="SM00044">
    <property type="entry name" value="CYCc"/>
    <property type="match status" value="1"/>
</dbReference>
<keyword evidence="3" id="KW-0812">Transmembrane</keyword>
<accession>A0A6H1TY90</accession>
<dbReference type="InterPro" id="IPR029787">
    <property type="entry name" value="Nucleotide_cyclase"/>
</dbReference>
<dbReference type="InterPro" id="IPR050697">
    <property type="entry name" value="Adenylyl/Guanylyl_Cyclase_3/4"/>
</dbReference>
<dbReference type="InterPro" id="IPR013656">
    <property type="entry name" value="PAS_4"/>
</dbReference>
<keyword evidence="3" id="KW-0472">Membrane</keyword>
<evidence type="ECO:0000259" key="4">
    <source>
        <dbReference type="PROSITE" id="PS50112"/>
    </source>
</evidence>